<evidence type="ECO:0000313" key="3">
    <source>
        <dbReference type="Proteomes" id="UP000598997"/>
    </source>
</evidence>
<dbReference type="Pfam" id="PF07676">
    <property type="entry name" value="PD40"/>
    <property type="match status" value="1"/>
</dbReference>
<dbReference type="InterPro" id="IPR011042">
    <property type="entry name" value="6-blade_b-propeller_TolB-like"/>
</dbReference>
<dbReference type="SUPFAM" id="SSF51338">
    <property type="entry name" value="Composite domain of metallo-dependent hydrolases"/>
    <property type="match status" value="1"/>
</dbReference>
<reference evidence="2 3" key="1">
    <citation type="journal article" date="2014" name="Int. J. Syst. Evol. Microbiol.">
        <title>Complete genome sequence of Corynebacterium casei LMG S-19264T (=DSM 44701T), isolated from a smear-ripened cheese.</title>
        <authorList>
            <consortium name="US DOE Joint Genome Institute (JGI-PGF)"/>
            <person name="Walter F."/>
            <person name="Albersmeier A."/>
            <person name="Kalinowski J."/>
            <person name="Ruckert C."/>
        </authorList>
    </citation>
    <scope>NUCLEOTIDE SEQUENCE [LARGE SCALE GENOMIC DNA]</scope>
    <source>
        <strain evidence="2 3">CGMCC 1.15358</strain>
    </source>
</reference>
<dbReference type="Pfam" id="PF26549">
    <property type="entry name" value="Tricorn_N"/>
    <property type="match status" value="1"/>
</dbReference>
<dbReference type="Gene3D" id="3.20.20.140">
    <property type="entry name" value="Metal-dependent hydrolases"/>
    <property type="match status" value="2"/>
</dbReference>
<feature type="domain" description="Amidohydrolase-related" evidence="1">
    <location>
        <begin position="932"/>
        <end position="996"/>
    </location>
</feature>
<dbReference type="Gene3D" id="2.120.10.30">
    <property type="entry name" value="TolB, C-terminal domain"/>
    <property type="match status" value="3"/>
</dbReference>
<dbReference type="InterPro" id="IPR011059">
    <property type="entry name" value="Metal-dep_hydrolase_composite"/>
</dbReference>
<name>A0A916YE95_9SPHN</name>
<protein>
    <submittedName>
        <fullName evidence="2">Amidohydrolase</fullName>
    </submittedName>
</protein>
<dbReference type="InterPro" id="IPR051781">
    <property type="entry name" value="Metallo-dep_Hydrolase"/>
</dbReference>
<proteinExistence type="predicted"/>
<dbReference type="SUPFAM" id="SSF69304">
    <property type="entry name" value="Tricorn protease N-terminal domain"/>
    <property type="match status" value="1"/>
</dbReference>
<accession>A0A916YE95</accession>
<dbReference type="GO" id="GO:0016810">
    <property type="term" value="F:hydrolase activity, acting on carbon-nitrogen (but not peptide) bonds"/>
    <property type="evidence" value="ECO:0007669"/>
    <property type="project" value="InterPro"/>
</dbReference>
<dbReference type="Gene3D" id="2.30.40.10">
    <property type="entry name" value="Urease, subunit C, domain 1"/>
    <property type="match status" value="2"/>
</dbReference>
<comment type="caution">
    <text evidence="2">The sequence shown here is derived from an EMBL/GenBank/DDBJ whole genome shotgun (WGS) entry which is preliminary data.</text>
</comment>
<organism evidence="2 3">
    <name type="scientific">Croceicoccus pelagius</name>
    <dbReference type="NCBI Taxonomy" id="1703341"/>
    <lineage>
        <taxon>Bacteria</taxon>
        <taxon>Pseudomonadati</taxon>
        <taxon>Pseudomonadota</taxon>
        <taxon>Alphaproteobacteria</taxon>
        <taxon>Sphingomonadales</taxon>
        <taxon>Erythrobacteraceae</taxon>
        <taxon>Croceicoccus</taxon>
    </lineage>
</organism>
<dbReference type="OrthoDB" id="9758793at2"/>
<evidence type="ECO:0000313" key="2">
    <source>
        <dbReference type="EMBL" id="GGD41378.1"/>
    </source>
</evidence>
<dbReference type="EMBL" id="BMIO01000004">
    <property type="protein sequence ID" value="GGD41378.1"/>
    <property type="molecule type" value="Genomic_DNA"/>
</dbReference>
<dbReference type="Proteomes" id="UP000598997">
    <property type="component" value="Unassembled WGS sequence"/>
</dbReference>
<dbReference type="SUPFAM" id="SSF51556">
    <property type="entry name" value="Metallo-dependent hydrolases"/>
    <property type="match status" value="1"/>
</dbReference>
<dbReference type="InterPro" id="IPR032466">
    <property type="entry name" value="Metal_Hydrolase"/>
</dbReference>
<evidence type="ECO:0000259" key="1">
    <source>
        <dbReference type="Pfam" id="PF01979"/>
    </source>
</evidence>
<dbReference type="InterPro" id="IPR006680">
    <property type="entry name" value="Amidohydro-rel"/>
</dbReference>
<dbReference type="PANTHER" id="PTHR43135">
    <property type="entry name" value="ALPHA-D-RIBOSE 1-METHYLPHOSPHONATE 5-TRIPHOSPHATE DIPHOSPHATASE"/>
    <property type="match status" value="1"/>
</dbReference>
<dbReference type="RefSeq" id="WP_066766670.1">
    <property type="nucleotide sequence ID" value="NZ_BMIO01000004.1"/>
</dbReference>
<dbReference type="Pfam" id="PF01979">
    <property type="entry name" value="Amidohydro_1"/>
    <property type="match status" value="1"/>
</dbReference>
<dbReference type="SUPFAM" id="SSF82171">
    <property type="entry name" value="DPP6 N-terminal domain-like"/>
    <property type="match status" value="1"/>
</dbReference>
<dbReference type="AlphaFoldDB" id="A0A916YE95"/>
<keyword evidence="3" id="KW-1185">Reference proteome</keyword>
<dbReference type="InterPro" id="IPR011659">
    <property type="entry name" value="WD40"/>
</dbReference>
<gene>
    <name evidence="2" type="ORF">GCM10010989_14260</name>
</gene>
<sequence length="1027" mass="110990">MARPGQTLPMQPAREIAFTVDEGTALQPDLSSDGTTIVFGMLGDLYTLPAKGGTARAITRGMAMDTQPVFSPDGKWIAFLSDRSGAENLWLIRPDGSGARQVSLYDDDPIFTSPAWSADGKAIYLSRYRPDRNAYALWRFDLDGDPLGEVVVGNRVEGSETLRHAMGAVASRDGKWLYYAAHEGGLDLAEPIEWRIVRRDLASGEVELLVKAVGDVRLGKVQSSAFRPILSHDGKTLAYVQRRPGTTVLRVHDLASGKERDLAVLDMDSLQASYWSDAAPGFSFTPDDKAIIYSQGGKLRRVALMDGASAVVPFTAQVEAELGPLTRAPTRVGTGPVHARIIQAPALSPDGSTVAFSALGKVYTMPLAGGAPVIVAPDLPPQFHPSWSRDGQTLYLVSWTADDGGHVWKIDLSNGKANRLTDLDAFYTHPVEAPDGSVLAVRSSTGDRLASYVEFGQFREAELVNLSTGKVLASGSIGGTPHFLADGTLLVNRPDSVYRVSDGQRLVSVQGPNWYFAEGPAQADDIRVSPDGRHALAQIAQQVHLVRIPEDGTVSLTSNQNEQLSDVGADYFGWSDDGRRVFWSVGSTVFSRDVDGGPVASAKVDVTLPRDIPQGRILLTGATAITMGPQGTIENADILIENDRIAAIGPRGSIAVPAGTERRDIAGRFVTPGFIDVHDHVADIRRDVLDFKPWGPAANLAYGVTTAFDPSTLTIDMLAYQDAIDAGLTTGSRIFSTGTAIFSFNDFRSRNEVRNVLTRYRDHYRLSNIKMYRSGNRRVRQWIAEESLALGLQPTTEGALAMKLDLSQIIDGYSGNEHAIPPPALYDDVVQLLARSGTSYDLTLQITHGGYPAQDWFITRKAPHGDVKYARLAPGWFRDQKFFQREWVDDAGFNFPTVAASLAKVARAGGLVAIGAHGEVPGLGTHWEMQAHAMGGMTPEEILTAATIGGARTIGRSADLGSLEADKLADLVILEKDPRLDIANTLSLSEVMKGGRLYDAGTLAPIWPGEGEPIRFWFSPPRPRAAD</sequence>
<dbReference type="PANTHER" id="PTHR43135:SF3">
    <property type="entry name" value="ALPHA-D-RIBOSE 1-METHYLPHOSPHONATE 5-TRIPHOSPHATE DIPHOSPHATASE"/>
    <property type="match status" value="1"/>
</dbReference>